<evidence type="ECO:0000256" key="6">
    <source>
        <dbReference type="ARBA" id="ARBA00022723"/>
    </source>
</evidence>
<dbReference type="InterPro" id="IPR044893">
    <property type="entry name" value="RNA_pol_Rpb1_clamp_domain"/>
</dbReference>
<evidence type="ECO:0000256" key="5">
    <source>
        <dbReference type="ARBA" id="ARBA00022695"/>
    </source>
</evidence>
<evidence type="ECO:0000256" key="8">
    <source>
        <dbReference type="ARBA" id="ARBA00048552"/>
    </source>
</evidence>
<evidence type="ECO:0000313" key="13">
    <source>
        <dbReference type="Proteomes" id="UP001230005"/>
    </source>
</evidence>
<dbReference type="GO" id="GO:0000428">
    <property type="term" value="C:DNA-directed RNA polymerase complex"/>
    <property type="evidence" value="ECO:0007669"/>
    <property type="project" value="UniProtKB-KW"/>
</dbReference>
<dbReference type="SUPFAM" id="SSF64484">
    <property type="entry name" value="beta and beta-prime subunits of DNA dependent RNA-polymerase"/>
    <property type="match status" value="1"/>
</dbReference>
<dbReference type="InterPro" id="IPR007081">
    <property type="entry name" value="RNA_pol_Rpb1_5"/>
</dbReference>
<proteinExistence type="inferred from homology"/>
<evidence type="ECO:0000256" key="1">
    <source>
        <dbReference type="ARBA" id="ARBA00004026"/>
    </source>
</evidence>
<evidence type="ECO:0000256" key="9">
    <source>
        <dbReference type="HAMAP-Rule" id="MF_01322"/>
    </source>
</evidence>
<dbReference type="InterPro" id="IPR042102">
    <property type="entry name" value="RNA_pol_Rpb1_3_sf"/>
</dbReference>
<protein>
    <recommendedName>
        <fullName evidence="9">DNA-directed RNA polymerase subunit beta'</fullName>
        <shortName evidence="9">RNAP subunit beta'</shortName>
        <ecNumber evidence="9">2.7.7.6</ecNumber>
    </recommendedName>
    <alternativeName>
        <fullName evidence="9">RNA polymerase subunit beta'</fullName>
    </alternativeName>
    <alternativeName>
        <fullName evidence="9">Transcriptase subunit beta'</fullName>
    </alternativeName>
</protein>
<comment type="cofactor">
    <cofactor evidence="9">
        <name>Zn(2+)</name>
        <dbReference type="ChEBI" id="CHEBI:29105"/>
    </cofactor>
    <text evidence="9">Binds 2 Zn(2+) ions per subunit.</text>
</comment>
<dbReference type="Pfam" id="PF04983">
    <property type="entry name" value="RNA_pol_Rpb1_3"/>
    <property type="match status" value="1"/>
</dbReference>
<dbReference type="EMBL" id="JAUSUG010000014">
    <property type="protein sequence ID" value="MDQ0255998.1"/>
    <property type="molecule type" value="Genomic_DNA"/>
</dbReference>
<feature type="binding site" evidence="9">
    <location>
        <position position="60"/>
    </location>
    <ligand>
        <name>Zn(2+)</name>
        <dbReference type="ChEBI" id="CHEBI:29105"/>
        <label>1</label>
    </ligand>
</feature>
<feature type="binding site" evidence="9">
    <location>
        <position position="449"/>
    </location>
    <ligand>
        <name>Mg(2+)</name>
        <dbReference type="ChEBI" id="CHEBI:18420"/>
    </ligand>
</feature>
<keyword evidence="7 9" id="KW-0804">Transcription</keyword>
<dbReference type="InterPro" id="IPR007066">
    <property type="entry name" value="RNA_pol_Rpb1_3"/>
</dbReference>
<feature type="binding site" evidence="9">
    <location>
        <position position="892"/>
    </location>
    <ligand>
        <name>Zn(2+)</name>
        <dbReference type="ChEBI" id="CHEBI:29105"/>
        <label>2</label>
    </ligand>
</feature>
<evidence type="ECO:0000256" key="7">
    <source>
        <dbReference type="ARBA" id="ARBA00023163"/>
    </source>
</evidence>
<dbReference type="SMART" id="SM00663">
    <property type="entry name" value="RPOLA_N"/>
    <property type="match status" value="1"/>
</dbReference>
<feature type="binding site" evidence="9">
    <location>
        <position position="62"/>
    </location>
    <ligand>
        <name>Zn(2+)</name>
        <dbReference type="ChEBI" id="CHEBI:29105"/>
        <label>1</label>
    </ligand>
</feature>
<accession>A0ABT9ZZX4</accession>
<dbReference type="Pfam" id="PF00623">
    <property type="entry name" value="RNA_pol_Rpb1_2"/>
    <property type="match status" value="1"/>
</dbReference>
<dbReference type="HAMAP" id="MF_01322">
    <property type="entry name" value="RNApol_bact_RpoC"/>
    <property type="match status" value="1"/>
</dbReference>
<dbReference type="Gene3D" id="1.10.150.390">
    <property type="match status" value="1"/>
</dbReference>
<dbReference type="PANTHER" id="PTHR19376">
    <property type="entry name" value="DNA-DIRECTED RNA POLYMERASE"/>
    <property type="match status" value="1"/>
</dbReference>
<dbReference type="InterPro" id="IPR000722">
    <property type="entry name" value="RNA_pol_asu"/>
</dbReference>
<dbReference type="Proteomes" id="UP001230005">
    <property type="component" value="Unassembled WGS sequence"/>
</dbReference>
<comment type="cofactor">
    <cofactor evidence="9">
        <name>Mg(2+)</name>
        <dbReference type="ChEBI" id="CHEBI:18420"/>
    </cofactor>
    <text evidence="9">Binds 1 Mg(2+) ion per subunit.</text>
</comment>
<dbReference type="InterPro" id="IPR045867">
    <property type="entry name" value="DNA-dir_RpoC_beta_prime"/>
</dbReference>
<keyword evidence="6 9" id="KW-0479">Metal-binding</keyword>
<dbReference type="Pfam" id="PF05000">
    <property type="entry name" value="RNA_pol_Rpb1_4"/>
    <property type="match status" value="1"/>
</dbReference>
<comment type="similarity">
    <text evidence="2 9 10">Belongs to the RNA polymerase beta' chain family.</text>
</comment>
<dbReference type="Gene3D" id="2.40.40.20">
    <property type="match status" value="1"/>
</dbReference>
<sequence>MIDVNNFEYMKIGLASPDKIRSWSRGEVKKPETINYRTLKPEKDGLFCERIFGPTKDWECHCGKYKRVRYKGVVCDRCGVEVTRAKVRRERMGHIELAAPVSHIWYFKGIPSRMGLVLDMSPRSLEEVIYFASYVVTDTGDTPLELKQLLSEKEYRTYRDKYGRGFTAQMGAEAIRKLLQDIDLDKEVGILKEELVTAQGQRRTRAIKRLEVLEAFRNSGNYPDWMILDVLPVIPPELRPMVQLDGGRFATSDLNDLYRRVINRNNRLKRLLDLGAPNIIVQNEKRMLQEAVDALIDNGRRGRPVTGPGNRPLKSLSHMLKGKQGRFRQNLLGKRVDYSGRSVIVVGPHLKMYQCGLPKEMALELFKPFVMKELVSRGLAHNIKSAKRKVERVQPEVWDVLEQVIREHPVLLNRAPTLHRLGIQAFEPTLVEGRAIKLHPLVCTAYNADFDGDQMAVHVPLSAEAQAESRLLMLAAQNILNPKDGKPVVTPSQDMVLGNYYLTLERKGAVGEGNIYKDPNEALTAYRCGYVHLHTRIAIPVSSLGKKNFKEEHQGKLLLTSVGKIIFNEILPESFPYMNEPSRANLEVETPDKYIVPMTTNVKEEFEKRDVVLPFKKGFLGDIIAEVFKKFKVSETSIMLDKMKDLGFHYSTKAGITVGVADIVVLEEKKEILEEADIKVERILKQFRRGLITEEERYDKVIEVWSSAKDLIQEKLMGTLDRTNPIFMMSDSGARGNASNFTQLAGMRGLMANPSGRIIELPIKSSFREGLTVLEYFISTHGARKGLADTALKTADSGYLTRRLVDVAQDVIVREDDCGTDRGLHVEAIREGNEVIEPLFDRLVGRVAFQTVYHPETNEVLVSRNEQISEDVAKVIEDSGIESVVIRSVFTCDTKHGVCKGCYGRNLATGSDVEVGEAVGIIAAQSIGEPGTQLTMRTFHTGGVAGDDITQGLPRIQELFEARNPKGQAVISEIEGTVTDIKEVNEKKEIVVQGAIETRNYVAPYGARLKVEVGQNVSPGQELTEGSIDPKELLTVSGVQGVQEYLLREVQKVYRMQGVEIGDKHVEVMVRQMMRKIRVLDAGDTEVLPGSLIEVHQFNEANRDILLRGGLPATGRPVLLGITKASLETDSFLSAASFQETTRVLTDAAIKGKKDELVGLKENVIIGKLVPAGTGMQRYRQMAPSQTEETETDDFILEEATVQE</sequence>
<evidence type="ECO:0000256" key="4">
    <source>
        <dbReference type="ARBA" id="ARBA00022679"/>
    </source>
</evidence>
<organism evidence="12 13">
    <name type="scientific">Evansella vedderi</name>
    <dbReference type="NCBI Taxonomy" id="38282"/>
    <lineage>
        <taxon>Bacteria</taxon>
        <taxon>Bacillati</taxon>
        <taxon>Bacillota</taxon>
        <taxon>Bacilli</taxon>
        <taxon>Bacillales</taxon>
        <taxon>Bacillaceae</taxon>
        <taxon>Evansella</taxon>
    </lineage>
</organism>
<evidence type="ECO:0000313" key="12">
    <source>
        <dbReference type="EMBL" id="MDQ0255998.1"/>
    </source>
</evidence>
<feature type="binding site" evidence="9">
    <location>
        <position position="451"/>
    </location>
    <ligand>
        <name>Mg(2+)</name>
        <dbReference type="ChEBI" id="CHEBI:18420"/>
    </ligand>
</feature>
<feature type="domain" description="RNA polymerase N-terminal" evidence="11">
    <location>
        <begin position="224"/>
        <end position="503"/>
    </location>
</feature>
<feature type="binding site" evidence="9">
    <location>
        <position position="902"/>
    </location>
    <ligand>
        <name>Zn(2+)</name>
        <dbReference type="ChEBI" id="CHEBI:29105"/>
        <label>2</label>
    </ligand>
</feature>
<dbReference type="Gene3D" id="1.10.1790.20">
    <property type="match status" value="1"/>
</dbReference>
<feature type="binding site" evidence="9">
    <location>
        <position position="78"/>
    </location>
    <ligand>
        <name>Zn(2+)</name>
        <dbReference type="ChEBI" id="CHEBI:29105"/>
        <label>1</label>
    </ligand>
</feature>
<keyword evidence="9" id="KW-0460">Magnesium</keyword>
<dbReference type="InterPro" id="IPR012754">
    <property type="entry name" value="DNA-dir_RpoC_beta_prime_bact"/>
</dbReference>
<feature type="binding site" evidence="9">
    <location>
        <position position="818"/>
    </location>
    <ligand>
        <name>Zn(2+)</name>
        <dbReference type="ChEBI" id="CHEBI:29105"/>
        <label>2</label>
    </ligand>
</feature>
<comment type="caution">
    <text evidence="12">The sequence shown here is derived from an EMBL/GenBank/DDBJ whole genome shotgun (WGS) entry which is preliminary data.</text>
</comment>
<comment type="subunit">
    <text evidence="9">The RNAP catalytic core consists of 2 alpha, 1 beta, 1 beta' and 1 omega subunit. When a sigma factor is associated with the core the holoenzyme is formed, which can initiate transcription.</text>
</comment>
<keyword evidence="5 9" id="KW-0548">Nucleotidyltransferase</keyword>
<dbReference type="EC" id="2.7.7.6" evidence="9"/>
<name>A0ABT9ZZX4_9BACI</name>
<evidence type="ECO:0000256" key="3">
    <source>
        <dbReference type="ARBA" id="ARBA00022478"/>
    </source>
</evidence>
<keyword evidence="13" id="KW-1185">Reference proteome</keyword>
<dbReference type="Gene3D" id="1.10.40.90">
    <property type="match status" value="1"/>
</dbReference>
<dbReference type="GO" id="GO:0003899">
    <property type="term" value="F:DNA-directed RNA polymerase activity"/>
    <property type="evidence" value="ECO:0007669"/>
    <property type="project" value="UniProtKB-EC"/>
</dbReference>
<keyword evidence="3 9" id="KW-0240">DNA-directed RNA polymerase</keyword>
<dbReference type="NCBIfam" id="TIGR02386">
    <property type="entry name" value="rpoC_TIGR"/>
    <property type="match status" value="1"/>
</dbReference>
<feature type="binding site" evidence="9">
    <location>
        <position position="75"/>
    </location>
    <ligand>
        <name>Zn(2+)</name>
        <dbReference type="ChEBI" id="CHEBI:29105"/>
        <label>1</label>
    </ligand>
</feature>
<comment type="catalytic activity">
    <reaction evidence="8 9 10">
        <text>RNA(n) + a ribonucleoside 5'-triphosphate = RNA(n+1) + diphosphate</text>
        <dbReference type="Rhea" id="RHEA:21248"/>
        <dbReference type="Rhea" id="RHEA-COMP:14527"/>
        <dbReference type="Rhea" id="RHEA-COMP:17342"/>
        <dbReference type="ChEBI" id="CHEBI:33019"/>
        <dbReference type="ChEBI" id="CHEBI:61557"/>
        <dbReference type="ChEBI" id="CHEBI:140395"/>
        <dbReference type="EC" id="2.7.7.6"/>
    </reaction>
</comment>
<dbReference type="Gene3D" id="4.10.860.120">
    <property type="entry name" value="RNA polymerase II, clamp domain"/>
    <property type="match status" value="1"/>
</dbReference>
<keyword evidence="9" id="KW-0862">Zinc</keyword>
<dbReference type="Pfam" id="PF04997">
    <property type="entry name" value="RNA_pol_Rpb1_1"/>
    <property type="match status" value="1"/>
</dbReference>
<dbReference type="CDD" id="cd01609">
    <property type="entry name" value="RNAP_beta'_N"/>
    <property type="match status" value="1"/>
</dbReference>
<dbReference type="InterPro" id="IPR007080">
    <property type="entry name" value="RNA_pol_Rpb1_1"/>
</dbReference>
<feature type="binding site" evidence="9">
    <location>
        <position position="453"/>
    </location>
    <ligand>
        <name>Mg(2+)</name>
        <dbReference type="ChEBI" id="CHEBI:18420"/>
    </ligand>
</feature>
<dbReference type="PANTHER" id="PTHR19376:SF54">
    <property type="entry name" value="DNA-DIRECTED RNA POLYMERASE SUBUNIT BETA"/>
    <property type="match status" value="1"/>
</dbReference>
<dbReference type="InterPro" id="IPR038120">
    <property type="entry name" value="Rpb1_funnel_sf"/>
</dbReference>
<evidence type="ECO:0000259" key="11">
    <source>
        <dbReference type="SMART" id="SM00663"/>
    </source>
</evidence>
<feature type="binding site" evidence="9">
    <location>
        <position position="899"/>
    </location>
    <ligand>
        <name>Zn(2+)</name>
        <dbReference type="ChEBI" id="CHEBI:29105"/>
        <label>2</label>
    </ligand>
</feature>
<dbReference type="RefSeq" id="WP_307327359.1">
    <property type="nucleotide sequence ID" value="NZ_JAUSUG010000014.1"/>
</dbReference>
<comment type="function">
    <text evidence="1 9 10">DNA-dependent RNA polymerase catalyzes the transcription of DNA into RNA using the four ribonucleoside triphosphates as substrates.</text>
</comment>
<gene>
    <name evidence="9" type="primary">rpoC</name>
    <name evidence="12" type="ORF">J2S74_003397</name>
</gene>
<dbReference type="InterPro" id="IPR007083">
    <property type="entry name" value="RNA_pol_Rpb1_4"/>
</dbReference>
<evidence type="ECO:0000256" key="2">
    <source>
        <dbReference type="ARBA" id="ARBA00006460"/>
    </source>
</evidence>
<dbReference type="Gene3D" id="2.40.50.100">
    <property type="match status" value="1"/>
</dbReference>
<dbReference type="Gene3D" id="1.10.274.100">
    <property type="entry name" value="RNA polymerase Rpb1, domain 3"/>
    <property type="match status" value="1"/>
</dbReference>
<dbReference type="Pfam" id="PF04998">
    <property type="entry name" value="RNA_pol_Rpb1_5"/>
    <property type="match status" value="1"/>
</dbReference>
<evidence type="ECO:0000256" key="10">
    <source>
        <dbReference type="RuleBase" id="RU004279"/>
    </source>
</evidence>
<dbReference type="CDD" id="cd02655">
    <property type="entry name" value="RNAP_beta'_C"/>
    <property type="match status" value="1"/>
</dbReference>
<reference evidence="12 13" key="1">
    <citation type="submission" date="2023-07" db="EMBL/GenBank/DDBJ databases">
        <title>Genomic Encyclopedia of Type Strains, Phase IV (KMG-IV): sequencing the most valuable type-strain genomes for metagenomic binning, comparative biology and taxonomic classification.</title>
        <authorList>
            <person name="Goeker M."/>
        </authorList>
    </citation>
    <scope>NUCLEOTIDE SEQUENCE [LARGE SCALE GENOMIC DNA]</scope>
    <source>
        <strain evidence="12 13">DSM 9768</strain>
    </source>
</reference>
<dbReference type="InterPro" id="IPR006592">
    <property type="entry name" value="RNA_pol_N"/>
</dbReference>
<dbReference type="Gene3D" id="1.10.132.30">
    <property type="match status" value="1"/>
</dbReference>
<keyword evidence="4 9" id="KW-0808">Transferase</keyword>